<dbReference type="AlphaFoldDB" id="A0AAD8NR58"/>
<dbReference type="CDD" id="cd11393">
    <property type="entry name" value="bHLH_AtbHLH_like"/>
    <property type="match status" value="1"/>
</dbReference>
<keyword evidence="3" id="KW-0805">Transcription regulation</keyword>
<gene>
    <name evidence="10" type="ORF">QVD17_26810</name>
</gene>
<feature type="domain" description="WRKY" evidence="8">
    <location>
        <begin position="962"/>
        <end position="1010"/>
    </location>
</feature>
<dbReference type="Pfam" id="PF23247">
    <property type="entry name" value="LRR_RPS2"/>
    <property type="match status" value="1"/>
</dbReference>
<dbReference type="InterPro" id="IPR057135">
    <property type="entry name" value="At4g27190-like_LRR"/>
</dbReference>
<dbReference type="Gene3D" id="2.20.25.80">
    <property type="entry name" value="WRKY domain"/>
    <property type="match status" value="3"/>
</dbReference>
<dbReference type="Pfam" id="PF23598">
    <property type="entry name" value="LRR_14"/>
    <property type="match status" value="1"/>
</dbReference>
<dbReference type="PANTHER" id="PTHR32096">
    <property type="entry name" value="WRKY TRANSCRIPTION FACTOR 30-RELATED-RELATED"/>
    <property type="match status" value="1"/>
</dbReference>
<dbReference type="InterPro" id="IPR011598">
    <property type="entry name" value="bHLH_dom"/>
</dbReference>
<keyword evidence="4" id="KW-0238">DNA-binding</keyword>
<evidence type="ECO:0000313" key="10">
    <source>
        <dbReference type="EMBL" id="KAK1417676.1"/>
    </source>
</evidence>
<dbReference type="InterPro" id="IPR003657">
    <property type="entry name" value="WRKY_dom"/>
</dbReference>
<evidence type="ECO:0000256" key="1">
    <source>
        <dbReference type="ARBA" id="ARBA00004123"/>
    </source>
</evidence>
<dbReference type="SUPFAM" id="SSF118290">
    <property type="entry name" value="WRKY DNA-binding domain"/>
    <property type="match status" value="3"/>
</dbReference>
<feature type="domain" description="WRKY" evidence="8">
    <location>
        <begin position="604"/>
        <end position="672"/>
    </location>
</feature>
<feature type="compositionally biased region" description="Polar residues" evidence="7">
    <location>
        <begin position="1226"/>
        <end position="1237"/>
    </location>
</feature>
<dbReference type="InterPro" id="IPR032675">
    <property type="entry name" value="LRR_dom_sf"/>
</dbReference>
<dbReference type="InterPro" id="IPR044810">
    <property type="entry name" value="WRKY_plant"/>
</dbReference>
<keyword evidence="6" id="KW-0539">Nucleus</keyword>
<organism evidence="10 11">
    <name type="scientific">Tagetes erecta</name>
    <name type="common">African marigold</name>
    <dbReference type="NCBI Taxonomy" id="13708"/>
    <lineage>
        <taxon>Eukaryota</taxon>
        <taxon>Viridiplantae</taxon>
        <taxon>Streptophyta</taxon>
        <taxon>Embryophyta</taxon>
        <taxon>Tracheophyta</taxon>
        <taxon>Spermatophyta</taxon>
        <taxon>Magnoliopsida</taxon>
        <taxon>eudicotyledons</taxon>
        <taxon>Gunneridae</taxon>
        <taxon>Pentapetalae</taxon>
        <taxon>asterids</taxon>
        <taxon>campanulids</taxon>
        <taxon>Asterales</taxon>
        <taxon>Asteraceae</taxon>
        <taxon>Asteroideae</taxon>
        <taxon>Heliantheae alliance</taxon>
        <taxon>Tageteae</taxon>
        <taxon>Tagetes</taxon>
    </lineage>
</organism>
<dbReference type="SUPFAM" id="SSF47459">
    <property type="entry name" value="HLH, helix-loop-helix DNA-binding domain"/>
    <property type="match status" value="1"/>
</dbReference>
<dbReference type="PROSITE" id="PS51450">
    <property type="entry name" value="LRR"/>
    <property type="match status" value="1"/>
</dbReference>
<dbReference type="InterPro" id="IPR036638">
    <property type="entry name" value="HLH_DNA-bd_sf"/>
</dbReference>
<dbReference type="InterPro" id="IPR036576">
    <property type="entry name" value="WRKY_dom_sf"/>
</dbReference>
<dbReference type="GO" id="GO:0046983">
    <property type="term" value="F:protein dimerization activity"/>
    <property type="evidence" value="ECO:0007669"/>
    <property type="project" value="InterPro"/>
</dbReference>
<dbReference type="GO" id="GO:0000976">
    <property type="term" value="F:transcription cis-regulatory region binding"/>
    <property type="evidence" value="ECO:0007669"/>
    <property type="project" value="TreeGrafter"/>
</dbReference>
<evidence type="ECO:0000256" key="6">
    <source>
        <dbReference type="ARBA" id="ARBA00023242"/>
    </source>
</evidence>
<dbReference type="SUPFAM" id="SSF52058">
    <property type="entry name" value="L domain-like"/>
    <property type="match status" value="1"/>
</dbReference>
<feature type="region of interest" description="Disordered" evidence="7">
    <location>
        <begin position="1226"/>
        <end position="1249"/>
    </location>
</feature>
<dbReference type="Proteomes" id="UP001229421">
    <property type="component" value="Unassembled WGS sequence"/>
</dbReference>
<keyword evidence="5" id="KW-0804">Transcription</keyword>
<sequence length="1249" mass="142251">MEALVENSLYADVMRLNNCKISTLTPELQFSPLLAKLFLEENSSLTMLTPSFFHNMPVLRVLDLSHTSIQSLPSSISMLCSLEEFILRDCSLLIELPPEIRAFKKLKLFDLEGTEIMYLPKEIGELKTLECLRVCLSAYADDHKGRSGIRHIIPRMTILKLTKLKELSISVSPEAEWWEVELLEAIMGDLIFLSDLKTLKLYLPTDKALQQFLRLERYKVPIYSSLWNYRFMTGHCEELPFSVQLDAEKTFLKLEKCVKYMNGEGYNDEIVKLVRDARALYLRRHWTIEKLSMFDIRRLKYCLLMECNEMQTLVDQEDFSERKSKSNCEGEILGSLQYLSIHFLKKLQRISKGPIGRNSLSCLRILSVHTCPELTSIFTESLLDNLQNLTEIIVEDCPKVKCLVKLEEGASWNNGPFLPKLKRVSLIDLPELVSVSGGVCIAPQLDILLVFNCMRLDYLSVMEIPRDTVAIKGEIEWWDALKYGKLTWESVFVQLKRDGSLMDQLAEDTNSLQHFLELEMDTSLPGIVDQNSSRDVNEDIEHVYQLRIGQNANLSNKTRKMPNQAPSDDGYVPRKYLQNESLELSFPRKQIVNSKLHMKVSKRVEAEDLDDGYVWRKYGQKEILGSKYPRSYYRCNFKHTHGCCAVKQVQRLDKDPSVFEVTYRGNHACPTVLSSSSHVNQNSKDTKEEREHVDQLKFFHTVELPNKTRKMSTLKILNCNNGTQSQYAGTAFRMWEPPSLVDSKPDNNYTNCIFNVPNHKLASKKNKSRSVDIAKWIQQVKGDAHDVRKYPQNEILNSKYQSSISRHQVKVNKGIEVEKALDDGYIWQKYGEKSIFGSKYPRAYYRCSFNITKGCCAKKHVQRSTEDPSIFDISYQGHHSCHTVLSNNCSSTVTESACTTLKTRDSSTATEPASIIPDRHFELAKQTQVLDSNKKKNTSNREAKWTQELQVSPNTGCDMPPDDGYVWMKYGQRGEIGATYYKCHDCNVKKRIQRSDDDPLNWIVTYKGTHTCLRLSITSDSTCESESALSVLKSSDSSATIGSELRIRKNSGSSTTAESTSTITDNSFGLNFTKKMSGSASIQRLKQQTEEIQSPYIKYQLSSSYEPNMIISEAAETGSTKLSLSTKTSQNAKQSLLPVLKVRKETLGEKIAGLQQLVSPFGKTDTPSVLLETCHYIRSLHEQVKVLTTPYIRQATPSEPQQQAPKQDLRSRDLCLVPVSSIFPVTNQPTVNTSNHTFGEPPDEPNVYI</sequence>
<dbReference type="Gene3D" id="3.80.10.10">
    <property type="entry name" value="Ribonuclease Inhibitor"/>
    <property type="match status" value="2"/>
</dbReference>
<dbReference type="PANTHER" id="PTHR32096:SF146">
    <property type="entry name" value="WRKY TRANSCRIPTION FACTOR 19-RELATED"/>
    <property type="match status" value="1"/>
</dbReference>
<comment type="subcellular location">
    <subcellularLocation>
        <location evidence="1">Nucleus</location>
    </subcellularLocation>
</comment>
<feature type="domain" description="BHLH" evidence="9">
    <location>
        <begin position="1131"/>
        <end position="1180"/>
    </location>
</feature>
<dbReference type="GO" id="GO:0005634">
    <property type="term" value="C:nucleus"/>
    <property type="evidence" value="ECO:0007669"/>
    <property type="project" value="UniProtKB-SubCell"/>
</dbReference>
<dbReference type="PROSITE" id="PS50888">
    <property type="entry name" value="BHLH"/>
    <property type="match status" value="1"/>
</dbReference>
<name>A0AAD8NR58_TARER</name>
<evidence type="ECO:0000259" key="8">
    <source>
        <dbReference type="PROSITE" id="PS50811"/>
    </source>
</evidence>
<dbReference type="GO" id="GO:0003700">
    <property type="term" value="F:DNA-binding transcription factor activity"/>
    <property type="evidence" value="ECO:0007669"/>
    <property type="project" value="InterPro"/>
</dbReference>
<keyword evidence="11" id="KW-1185">Reference proteome</keyword>
<evidence type="ECO:0000259" key="9">
    <source>
        <dbReference type="PROSITE" id="PS50888"/>
    </source>
</evidence>
<accession>A0AAD8NR58</accession>
<evidence type="ECO:0000256" key="2">
    <source>
        <dbReference type="ARBA" id="ARBA00022737"/>
    </source>
</evidence>
<dbReference type="SMART" id="SM00774">
    <property type="entry name" value="WRKY"/>
    <property type="match status" value="3"/>
</dbReference>
<evidence type="ECO:0000256" key="5">
    <source>
        <dbReference type="ARBA" id="ARBA00023163"/>
    </source>
</evidence>
<dbReference type="PROSITE" id="PS50811">
    <property type="entry name" value="WRKY"/>
    <property type="match status" value="3"/>
</dbReference>
<dbReference type="InterPro" id="IPR001611">
    <property type="entry name" value="Leu-rich_rpt"/>
</dbReference>
<protein>
    <submittedName>
        <fullName evidence="10">Uncharacterized protein</fullName>
    </submittedName>
</protein>
<dbReference type="EMBL" id="JAUHHV010000007">
    <property type="protein sequence ID" value="KAK1417676.1"/>
    <property type="molecule type" value="Genomic_DNA"/>
</dbReference>
<dbReference type="InterPro" id="IPR055414">
    <property type="entry name" value="LRR_R13L4/SHOC2-like"/>
</dbReference>
<dbReference type="InterPro" id="IPR045239">
    <property type="entry name" value="bHLH95_bHLH"/>
</dbReference>
<evidence type="ECO:0000256" key="4">
    <source>
        <dbReference type="ARBA" id="ARBA00023125"/>
    </source>
</evidence>
<dbReference type="Pfam" id="PF03106">
    <property type="entry name" value="WRKY"/>
    <property type="match status" value="3"/>
</dbReference>
<feature type="domain" description="WRKY" evidence="8">
    <location>
        <begin position="816"/>
        <end position="880"/>
    </location>
</feature>
<evidence type="ECO:0000256" key="7">
    <source>
        <dbReference type="SAM" id="MobiDB-lite"/>
    </source>
</evidence>
<keyword evidence="2" id="KW-0677">Repeat</keyword>
<proteinExistence type="predicted"/>
<evidence type="ECO:0000313" key="11">
    <source>
        <dbReference type="Proteomes" id="UP001229421"/>
    </source>
</evidence>
<evidence type="ECO:0000256" key="3">
    <source>
        <dbReference type="ARBA" id="ARBA00023015"/>
    </source>
</evidence>
<reference evidence="10" key="1">
    <citation type="journal article" date="2023" name="bioRxiv">
        <title>Improved chromosome-level genome assembly for marigold (Tagetes erecta).</title>
        <authorList>
            <person name="Jiang F."/>
            <person name="Yuan L."/>
            <person name="Wang S."/>
            <person name="Wang H."/>
            <person name="Xu D."/>
            <person name="Wang A."/>
            <person name="Fan W."/>
        </authorList>
    </citation>
    <scope>NUCLEOTIDE SEQUENCE</scope>
    <source>
        <strain evidence="10">WSJ</strain>
        <tissue evidence="10">Leaf</tissue>
    </source>
</reference>
<comment type="caution">
    <text evidence="10">The sequence shown here is derived from an EMBL/GenBank/DDBJ whole genome shotgun (WGS) entry which is preliminary data.</text>
</comment>